<evidence type="ECO:0000313" key="6">
    <source>
        <dbReference type="Proteomes" id="UP000183788"/>
    </source>
</evidence>
<dbReference type="SUPFAM" id="SSF53335">
    <property type="entry name" value="S-adenosyl-L-methionine-dependent methyltransferases"/>
    <property type="match status" value="1"/>
</dbReference>
<dbReference type="SUPFAM" id="SSF52540">
    <property type="entry name" value="P-loop containing nucleoside triphosphate hydrolases"/>
    <property type="match status" value="2"/>
</dbReference>
<reference evidence="5 7" key="2">
    <citation type="submission" date="2023-11" db="EMBL/GenBank/DDBJ databases">
        <title>MicrobeMod: A computational toolkit for identifying prokaryotic methylation and restriction-modification with nanopore sequencing.</title>
        <authorList>
            <person name="Crits-Christoph A."/>
            <person name="Kang S.C."/>
            <person name="Lee H."/>
            <person name="Ostrov N."/>
        </authorList>
    </citation>
    <scope>NUCLEOTIDE SEQUENCE [LARGE SCALE GENOMIC DNA]</scope>
    <source>
        <strain evidence="5 7">ATCC 23090</strain>
    </source>
</reference>
<keyword evidence="1 4" id="KW-0489">Methyltransferase</keyword>
<dbReference type="GO" id="GO:0032259">
    <property type="term" value="P:methylation"/>
    <property type="evidence" value="ECO:0007669"/>
    <property type="project" value="UniProtKB-KW"/>
</dbReference>
<gene>
    <name evidence="4" type="ORF">SAMN05661012_00341</name>
    <name evidence="5" type="ORF">SR876_32465</name>
</gene>
<evidence type="ECO:0000313" key="5">
    <source>
        <dbReference type="EMBL" id="WQG89649.1"/>
    </source>
</evidence>
<dbReference type="Gene3D" id="3.40.50.150">
    <property type="entry name" value="Vaccinia Virus protein VP39"/>
    <property type="match status" value="1"/>
</dbReference>
<dbReference type="InterPro" id="IPR027417">
    <property type="entry name" value="P-loop_NTPase"/>
</dbReference>
<proteinExistence type="predicted"/>
<feature type="domain" description="DNA methylase N-4/N-6" evidence="3">
    <location>
        <begin position="511"/>
        <end position="823"/>
    </location>
</feature>
<reference evidence="4 6" key="1">
    <citation type="submission" date="2016-11" db="EMBL/GenBank/DDBJ databases">
        <authorList>
            <person name="Jaros S."/>
            <person name="Januszkiewicz K."/>
            <person name="Wedrychowicz H."/>
        </authorList>
    </citation>
    <scope>NUCLEOTIDE SEQUENCE [LARGE SCALE GENOMIC DNA]</scope>
    <source>
        <strain evidence="4 6">DSM 784</strain>
    </source>
</reference>
<accession>A0A1K1M3A9</accession>
<dbReference type="Proteomes" id="UP001326715">
    <property type="component" value="Chromosome"/>
</dbReference>
<evidence type="ECO:0000256" key="1">
    <source>
        <dbReference type="ARBA" id="ARBA00022603"/>
    </source>
</evidence>
<evidence type="ECO:0000313" key="7">
    <source>
        <dbReference type="Proteomes" id="UP001326715"/>
    </source>
</evidence>
<dbReference type="STRING" id="1004.SAMN05661012_00341"/>
<dbReference type="EMBL" id="CP140154">
    <property type="protein sequence ID" value="WQG89649.1"/>
    <property type="molecule type" value="Genomic_DNA"/>
</dbReference>
<evidence type="ECO:0000256" key="2">
    <source>
        <dbReference type="ARBA" id="ARBA00022679"/>
    </source>
</evidence>
<evidence type="ECO:0000259" key="3">
    <source>
        <dbReference type="Pfam" id="PF01555"/>
    </source>
</evidence>
<dbReference type="AlphaFoldDB" id="A0A1K1M3A9"/>
<dbReference type="Proteomes" id="UP000183788">
    <property type="component" value="Unassembled WGS sequence"/>
</dbReference>
<dbReference type="OrthoDB" id="9800801at2"/>
<dbReference type="InterPro" id="IPR029063">
    <property type="entry name" value="SAM-dependent_MTases_sf"/>
</dbReference>
<dbReference type="Gene3D" id="3.40.50.300">
    <property type="entry name" value="P-loop containing nucleotide triphosphate hydrolases"/>
    <property type="match status" value="2"/>
</dbReference>
<keyword evidence="7" id="KW-1185">Reference proteome</keyword>
<dbReference type="Pfam" id="PF01555">
    <property type="entry name" value="N6_N4_Mtase"/>
    <property type="match status" value="1"/>
</dbReference>
<dbReference type="InterPro" id="IPR002941">
    <property type="entry name" value="DNA_methylase_N4/N6"/>
</dbReference>
<sequence>MIEYNEFLKRKVRLAGSNGFEVSIDEINPALKPHNRLMVKWNVEGGRRANFASFGLHKTVTQLETIRIILTRTGGRGLIIAPLGVRQEFINDARNILGWQVLPKFIRSINECEETGIYITNYETVRDGKIDPRLFQVASLDEASILRGFGGSKTFREFMRLFTGDGGPLGNRRGSECVPYRFVATATPSPNDYIELLAYADFLGIMDISQAKTRFFKRDSTKADKLTLHAHKEKEFWLWVASWGLFVQKPSDITGDPADDQGYILPELDLRWHELPTDHTSAGSEKSGQGRLFKDVALGLTGAAKEKRDSLSDRISKLLELRAEDPAAHRIIWHDLESERQAIEKAIPSCQAVYGSQKLEVREDTVSAFAYGQIQELAAKPCMLGSGTNLQRHCHWAIYLGIGFKFNDFIQSIHRLLRFLQQHRVRIDLIYTEAEREVRKVLETKWQNHNKQVRVMTDIIKEFGLSQSAMANLLTRKIGVERIEVKGSRYRIVNNDCVLEARRLESNSIGLVLTSIPFATQYEYSPNYSDFGHSENNEEFFEQMDYLTPELYRALIPGRIAAIHVKDRIVPIGMTGLGTQTSYPFHCHTIMHFQKHGFAYMGMKTIVTDVVRENNQTYRLGWSEQCKDGSKMGVGMPEYLLLFRKPPTDTSNSYADIPVVKQKKEYSLSKWQVDAHGYARSSGDRLLTPNEIAGLEHDKIFKVFKDYSLNHVYDFDYHVSIGDSLEATGKLPTTFMLLQPQSWSDDVWTDITRMRTLNSSQYSKGKEMHLCPLQIDLGKRVINQLSNKGDMVLDPFGGIMTVPSLAVELERFGVAFELNHNYFIDGAAYCKAAEESVKMPTLFDL</sequence>
<dbReference type="GO" id="GO:0003677">
    <property type="term" value="F:DNA binding"/>
    <property type="evidence" value="ECO:0007669"/>
    <property type="project" value="InterPro"/>
</dbReference>
<dbReference type="RefSeq" id="WP_072356874.1">
    <property type="nucleotide sequence ID" value="NZ_CP139972.1"/>
</dbReference>
<evidence type="ECO:0000313" key="4">
    <source>
        <dbReference type="EMBL" id="SFW16430.1"/>
    </source>
</evidence>
<protein>
    <submittedName>
        <fullName evidence="4">DNA methylase</fullName>
    </submittedName>
    <submittedName>
        <fullName evidence="5">DNA methyltransferase</fullName>
    </submittedName>
</protein>
<dbReference type="GO" id="GO:0008170">
    <property type="term" value="F:N-methyltransferase activity"/>
    <property type="evidence" value="ECO:0007669"/>
    <property type="project" value="InterPro"/>
</dbReference>
<name>A0A1K1M3A9_9BACT</name>
<keyword evidence="2" id="KW-0808">Transferase</keyword>
<organism evidence="4 6">
    <name type="scientific">Chitinophaga sancti</name>
    <dbReference type="NCBI Taxonomy" id="1004"/>
    <lineage>
        <taxon>Bacteria</taxon>
        <taxon>Pseudomonadati</taxon>
        <taxon>Bacteroidota</taxon>
        <taxon>Chitinophagia</taxon>
        <taxon>Chitinophagales</taxon>
        <taxon>Chitinophagaceae</taxon>
        <taxon>Chitinophaga</taxon>
    </lineage>
</organism>
<dbReference type="EMBL" id="FPIZ01000001">
    <property type="protein sequence ID" value="SFW16430.1"/>
    <property type="molecule type" value="Genomic_DNA"/>
</dbReference>